<name>A0A7R9BJN8_9CRUS</name>
<dbReference type="InterPro" id="IPR000949">
    <property type="entry name" value="ELM2_dom"/>
</dbReference>
<dbReference type="PANTHER" id="PTHR16089:SF28">
    <property type="entry name" value="REST COREPRESSOR"/>
    <property type="match status" value="1"/>
</dbReference>
<dbReference type="SUPFAM" id="SSF46689">
    <property type="entry name" value="Homeodomain-like"/>
    <property type="match status" value="1"/>
</dbReference>
<evidence type="ECO:0000256" key="2">
    <source>
        <dbReference type="ARBA" id="ARBA00022491"/>
    </source>
</evidence>
<feature type="region of interest" description="Disordered" evidence="12">
    <location>
        <begin position="283"/>
        <end position="311"/>
    </location>
</feature>
<dbReference type="GO" id="GO:0006357">
    <property type="term" value="P:regulation of transcription by RNA polymerase II"/>
    <property type="evidence" value="ECO:0007669"/>
    <property type="project" value="TreeGrafter"/>
</dbReference>
<evidence type="ECO:0000256" key="6">
    <source>
        <dbReference type="ARBA" id="ARBA00023015"/>
    </source>
</evidence>
<feature type="region of interest" description="Disordered" evidence="12">
    <location>
        <begin position="1"/>
        <end position="60"/>
    </location>
</feature>
<dbReference type="InterPro" id="IPR009057">
    <property type="entry name" value="Homeodomain-like_sf"/>
</dbReference>
<dbReference type="Proteomes" id="UP000678499">
    <property type="component" value="Unassembled WGS sequence"/>
</dbReference>
<evidence type="ECO:0000256" key="3">
    <source>
        <dbReference type="ARBA" id="ARBA00022723"/>
    </source>
</evidence>
<evidence type="ECO:0000256" key="4">
    <source>
        <dbReference type="ARBA" id="ARBA00022771"/>
    </source>
</evidence>
<sequence>MLTAGSASSGPSLRNHQQQRMWPANGERPSDEDDVARSSDEEDEDEDVEEEADDRGNKRVQLSTLQERSTDAYAERALIVWSPYEVTDVEKLEEYIKNAEKIGFHIEQALGLLAFHKHSMKEALEDLPNYEPFPDDWSPQDKLLFENAFEIHGKNFKRLQLMLPEKSIASLVKYYYSWKKTRLKSSYIDKCMEKSTLPRLVGDGSTAGDLTELLAHITDHWSEERSTICSNCSIPMQIPLPTAFGSQCSTCYKHWAVTGNHRPLVTSVRRAFAGLNNVVNGGSGDVTPAKVHDDSTSSAEVSPDSKIKGRVRPPKGISVDHDDLLMIGSQSVEENLNMLKKLDDKVQSLRQLVQKQKQWIAMNERELFMDEETLLELEAIDLGDAGDKAVETGEEDEFVTDENNSNADSEAAAASNGSSDNGNRSGRSKARWTKDEILIVVEGFRRFGVNSEHVAKLLENRTEKDLLKFLSSASANGYSTIFLEALKDYEAVHGRIPDSDLVRKVISGKVSLPSSGPGSVSATAGSQQISVTPRGTGSKGSPKNANTGAK</sequence>
<dbReference type="PROSITE" id="PS51293">
    <property type="entry name" value="SANT"/>
    <property type="match status" value="1"/>
</dbReference>
<keyword evidence="2" id="KW-0678">Repressor</keyword>
<dbReference type="SMART" id="SM00717">
    <property type="entry name" value="SANT"/>
    <property type="match status" value="2"/>
</dbReference>
<feature type="compositionally biased region" description="Polar residues" evidence="12">
    <location>
        <begin position="1"/>
        <end position="20"/>
    </location>
</feature>
<feature type="region of interest" description="Disordered" evidence="12">
    <location>
        <begin position="394"/>
        <end position="428"/>
    </location>
</feature>
<dbReference type="EMBL" id="CAJPEX010000418">
    <property type="protein sequence ID" value="CAG0915603.1"/>
    <property type="molecule type" value="Genomic_DNA"/>
</dbReference>
<dbReference type="GO" id="GO:0003677">
    <property type="term" value="F:DNA binding"/>
    <property type="evidence" value="ECO:0007669"/>
    <property type="project" value="UniProtKB-KW"/>
</dbReference>
<evidence type="ECO:0000256" key="12">
    <source>
        <dbReference type="SAM" id="MobiDB-lite"/>
    </source>
</evidence>
<reference evidence="15" key="1">
    <citation type="submission" date="2020-11" db="EMBL/GenBank/DDBJ databases">
        <authorList>
            <person name="Tran Van P."/>
        </authorList>
    </citation>
    <scope>NUCLEOTIDE SEQUENCE</scope>
</reference>
<dbReference type="InterPro" id="IPR001005">
    <property type="entry name" value="SANT/Myb"/>
</dbReference>
<accession>A0A7R9BJN8</accession>
<evidence type="ECO:0000256" key="1">
    <source>
        <dbReference type="ARBA" id="ARBA00004123"/>
    </source>
</evidence>
<keyword evidence="4" id="KW-0863">Zinc-finger</keyword>
<gene>
    <name evidence="15" type="ORF">NMOB1V02_LOCUS3247</name>
</gene>
<dbReference type="Gene3D" id="1.10.10.60">
    <property type="entry name" value="Homeodomain-like"/>
    <property type="match status" value="1"/>
</dbReference>
<feature type="region of interest" description="Disordered" evidence="12">
    <location>
        <begin position="511"/>
        <end position="550"/>
    </location>
</feature>
<dbReference type="AlphaFoldDB" id="A0A7R9BJN8"/>
<evidence type="ECO:0000256" key="7">
    <source>
        <dbReference type="ARBA" id="ARBA00023054"/>
    </source>
</evidence>
<feature type="compositionally biased region" description="Polar residues" evidence="12">
    <location>
        <begin position="522"/>
        <end position="550"/>
    </location>
</feature>
<comment type="subcellular location">
    <subcellularLocation>
        <location evidence="1">Nucleus</location>
    </subcellularLocation>
</comment>
<keyword evidence="5" id="KW-0862">Zinc</keyword>
<evidence type="ECO:0008006" key="17">
    <source>
        <dbReference type="Google" id="ProtNLM"/>
    </source>
</evidence>
<dbReference type="GO" id="GO:0000118">
    <property type="term" value="C:histone deacetylase complex"/>
    <property type="evidence" value="ECO:0007669"/>
    <property type="project" value="TreeGrafter"/>
</dbReference>
<keyword evidence="8" id="KW-0238">DNA-binding</keyword>
<keyword evidence="7" id="KW-0175">Coiled coil</keyword>
<evidence type="ECO:0000259" key="14">
    <source>
        <dbReference type="PROSITE" id="PS51293"/>
    </source>
</evidence>
<keyword evidence="10" id="KW-0539">Nucleus</keyword>
<dbReference type="Pfam" id="PF20878">
    <property type="entry name" value="REST_helical"/>
    <property type="match status" value="1"/>
</dbReference>
<dbReference type="InterPro" id="IPR051066">
    <property type="entry name" value="Trans_reg/Corepressor"/>
</dbReference>
<proteinExistence type="inferred from homology"/>
<dbReference type="OrthoDB" id="10064338at2759"/>
<dbReference type="GO" id="GO:0005667">
    <property type="term" value="C:transcription regulator complex"/>
    <property type="evidence" value="ECO:0007669"/>
    <property type="project" value="TreeGrafter"/>
</dbReference>
<evidence type="ECO:0000256" key="8">
    <source>
        <dbReference type="ARBA" id="ARBA00023125"/>
    </source>
</evidence>
<feature type="compositionally biased region" description="Low complexity" evidence="12">
    <location>
        <begin position="401"/>
        <end position="425"/>
    </location>
</feature>
<organism evidence="15">
    <name type="scientific">Notodromas monacha</name>
    <dbReference type="NCBI Taxonomy" id="399045"/>
    <lineage>
        <taxon>Eukaryota</taxon>
        <taxon>Metazoa</taxon>
        <taxon>Ecdysozoa</taxon>
        <taxon>Arthropoda</taxon>
        <taxon>Crustacea</taxon>
        <taxon>Oligostraca</taxon>
        <taxon>Ostracoda</taxon>
        <taxon>Podocopa</taxon>
        <taxon>Podocopida</taxon>
        <taxon>Cypridocopina</taxon>
        <taxon>Cypridoidea</taxon>
        <taxon>Cyprididae</taxon>
        <taxon>Notodromas</taxon>
    </lineage>
</organism>
<keyword evidence="9" id="KW-0804">Transcription</keyword>
<evidence type="ECO:0000313" key="16">
    <source>
        <dbReference type="Proteomes" id="UP000678499"/>
    </source>
</evidence>
<keyword evidence="6" id="KW-0805">Transcription regulation</keyword>
<feature type="domain" description="SANT" evidence="14">
    <location>
        <begin position="132"/>
        <end position="183"/>
    </location>
</feature>
<dbReference type="GO" id="GO:0003714">
    <property type="term" value="F:transcription corepressor activity"/>
    <property type="evidence" value="ECO:0007669"/>
    <property type="project" value="TreeGrafter"/>
</dbReference>
<evidence type="ECO:0000256" key="5">
    <source>
        <dbReference type="ARBA" id="ARBA00022833"/>
    </source>
</evidence>
<feature type="compositionally biased region" description="Acidic residues" evidence="12">
    <location>
        <begin position="30"/>
        <end position="53"/>
    </location>
</feature>
<comment type="similarity">
    <text evidence="11">Belongs to the CoREST family.</text>
</comment>
<dbReference type="Pfam" id="PF00249">
    <property type="entry name" value="Myb_DNA-binding"/>
    <property type="match status" value="1"/>
</dbReference>
<dbReference type="EMBL" id="OA882455">
    <property type="protein sequence ID" value="CAD7275451.1"/>
    <property type="molecule type" value="Genomic_DNA"/>
</dbReference>
<keyword evidence="3" id="KW-0479">Metal-binding</keyword>
<feature type="domain" description="ELM2" evidence="13">
    <location>
        <begin position="5"/>
        <end position="131"/>
    </location>
</feature>
<evidence type="ECO:0000256" key="9">
    <source>
        <dbReference type="ARBA" id="ARBA00023163"/>
    </source>
</evidence>
<protein>
    <recommendedName>
        <fullName evidence="17">REST corepressor</fullName>
    </recommendedName>
</protein>
<evidence type="ECO:0000259" key="13">
    <source>
        <dbReference type="PROSITE" id="PS51156"/>
    </source>
</evidence>
<dbReference type="InterPro" id="IPR017884">
    <property type="entry name" value="SANT_dom"/>
</dbReference>
<feature type="compositionally biased region" description="Low complexity" evidence="12">
    <location>
        <begin position="511"/>
        <end position="521"/>
    </location>
</feature>
<evidence type="ECO:0000313" key="15">
    <source>
        <dbReference type="EMBL" id="CAD7275451.1"/>
    </source>
</evidence>
<dbReference type="GO" id="GO:0008270">
    <property type="term" value="F:zinc ion binding"/>
    <property type="evidence" value="ECO:0007669"/>
    <property type="project" value="UniProtKB-KW"/>
</dbReference>
<evidence type="ECO:0000256" key="10">
    <source>
        <dbReference type="ARBA" id="ARBA00023242"/>
    </source>
</evidence>
<dbReference type="Gene3D" id="1.20.58.1880">
    <property type="match status" value="2"/>
</dbReference>
<dbReference type="PANTHER" id="PTHR16089">
    <property type="entry name" value="REST COREPRESSOR COREST PROTEIN-RELATED"/>
    <property type="match status" value="1"/>
</dbReference>
<evidence type="ECO:0000256" key="11">
    <source>
        <dbReference type="ARBA" id="ARBA00038011"/>
    </source>
</evidence>
<keyword evidence="16" id="KW-1185">Reference proteome</keyword>
<dbReference type="FunFam" id="1.10.10.60:FF:000012">
    <property type="entry name" value="Metastasis-associated 1 family, member 3"/>
    <property type="match status" value="1"/>
</dbReference>
<dbReference type="CDD" id="cd00167">
    <property type="entry name" value="SANT"/>
    <property type="match status" value="1"/>
</dbReference>
<dbReference type="InterPro" id="IPR049048">
    <property type="entry name" value="REST_helical"/>
</dbReference>
<dbReference type="PROSITE" id="PS51156">
    <property type="entry name" value="ELM2"/>
    <property type="match status" value="1"/>
</dbReference>